<dbReference type="Proteomes" id="UP000289482">
    <property type="component" value="Unassembled WGS sequence"/>
</dbReference>
<feature type="region of interest" description="Disordered" evidence="1">
    <location>
        <begin position="12"/>
        <end position="61"/>
    </location>
</feature>
<keyword evidence="4" id="KW-1185">Reference proteome</keyword>
<dbReference type="InterPro" id="IPR000073">
    <property type="entry name" value="AB_hydrolase_1"/>
</dbReference>
<evidence type="ECO:0000256" key="1">
    <source>
        <dbReference type="SAM" id="MobiDB-lite"/>
    </source>
</evidence>
<proteinExistence type="predicted"/>
<reference evidence="3 4" key="1">
    <citation type="submission" date="2019-01" db="EMBL/GenBank/DDBJ databases">
        <title>Draft genome sequences of the type strain Streptomyces sioyaensis DSM 40032 and its novel strain, TM32, a thermotolerant antibiotics-producing actinobacterium.</title>
        <authorList>
            <person name="Nakaew N."/>
            <person name="Lumyong S."/>
            <person name="Sloan W.T."/>
            <person name="Sungthong R."/>
        </authorList>
    </citation>
    <scope>NUCLEOTIDE SEQUENCE [LARGE SCALE GENOMIC DNA]</scope>
    <source>
        <strain evidence="3 4">DSM 40032</strain>
    </source>
</reference>
<name>A0A4Q1RBL9_9ACTN</name>
<evidence type="ECO:0000313" key="4">
    <source>
        <dbReference type="Proteomes" id="UP000289482"/>
    </source>
</evidence>
<dbReference type="AlphaFoldDB" id="A0A4Q1RBL9"/>
<dbReference type="Gene3D" id="3.40.50.1820">
    <property type="entry name" value="alpha/beta hydrolase"/>
    <property type="match status" value="1"/>
</dbReference>
<gene>
    <name evidence="3" type="ORF">EST54_01920</name>
</gene>
<dbReference type="Pfam" id="PF12697">
    <property type="entry name" value="Abhydrolase_6"/>
    <property type="match status" value="1"/>
</dbReference>
<dbReference type="SUPFAM" id="SSF53474">
    <property type="entry name" value="alpha/beta-Hydrolases"/>
    <property type="match status" value="1"/>
</dbReference>
<evidence type="ECO:0000259" key="2">
    <source>
        <dbReference type="Pfam" id="PF12697"/>
    </source>
</evidence>
<dbReference type="GO" id="GO:0016787">
    <property type="term" value="F:hydrolase activity"/>
    <property type="evidence" value="ECO:0007669"/>
    <property type="project" value="UniProtKB-KW"/>
</dbReference>
<dbReference type="InterPro" id="IPR029058">
    <property type="entry name" value="AB_hydrolase_fold"/>
</dbReference>
<keyword evidence="3" id="KW-0378">Hydrolase</keyword>
<feature type="compositionally biased region" description="Basic and acidic residues" evidence="1">
    <location>
        <begin position="23"/>
        <end position="42"/>
    </location>
</feature>
<evidence type="ECO:0000313" key="3">
    <source>
        <dbReference type="EMBL" id="RXS70907.1"/>
    </source>
</evidence>
<dbReference type="EMBL" id="SDIF01000003">
    <property type="protein sequence ID" value="RXS70907.1"/>
    <property type="molecule type" value="Genomic_DNA"/>
</dbReference>
<comment type="caution">
    <text evidence="3">The sequence shown here is derived from an EMBL/GenBank/DDBJ whole genome shotgun (WGS) entry which is preliminary data.</text>
</comment>
<accession>A0A4Q1RBL9</accession>
<feature type="domain" description="AB hydrolase-1" evidence="2">
    <location>
        <begin position="193"/>
        <end position="422"/>
    </location>
</feature>
<organism evidence="3 4">
    <name type="scientific">Streptomyces sioyaensis</name>
    <dbReference type="NCBI Taxonomy" id="67364"/>
    <lineage>
        <taxon>Bacteria</taxon>
        <taxon>Bacillati</taxon>
        <taxon>Actinomycetota</taxon>
        <taxon>Actinomycetes</taxon>
        <taxon>Kitasatosporales</taxon>
        <taxon>Streptomycetaceae</taxon>
        <taxon>Streptomyces</taxon>
    </lineage>
</organism>
<protein>
    <submittedName>
        <fullName evidence="3">Alpha/beta hydrolase</fullName>
    </submittedName>
</protein>
<sequence>MGQGHQPGVAFRRCAAGHHAHRDVRGREGLPRHPKAPADFHRGGAPGTRHGMRLPGGVPGPGKVRACRIDGERRVPSGQCTRDGPGAVRVGVPGHVPRRALYRRGRSALRRWAVSDRIDALPRLAGGLLGAGIAAGTVSQFLRHRRVMHGHGDEPTLETGAGNLLSYRFSEPERPVAPDAPVLVFETALLSTAEHWAWLETALATDHPVLSYNRAGYGPSEYRKSAPFTLGSAVADLVDLVRGVCGARPVVLTGHSLGGYLALRALRPLREAAAGAVLIDPSHPAELLRSHRQAEGARRLGPTLSLMPTSMRLGLGALLSPPQWLGRLPTDLQRLALAQYRDWKLWQAGAREWEATYGEFLHHDGILPEIGVPLRLVAATRTHERDPTQAELHQEIVAAAPHGDQFLIDDTDHDALLLDRRPACRIAELISDFVTGLSTKDLSTTDPSTKARH</sequence>